<evidence type="ECO:0000313" key="2">
    <source>
        <dbReference type="EMBL" id="KAF3341728.1"/>
    </source>
</evidence>
<keyword evidence="1" id="KW-0472">Membrane</keyword>
<keyword evidence="3" id="KW-1185">Reference proteome</keyword>
<sequence>MNLPGKANECRPITIFRLPVFIREKNKDMHEPKLVSIGPYYHNTKKLRTMEEHKWWCLRDFMETHCINLPDCIQKIGALEEVVRQCYSETLSLGRDEFVQMLILDGCFILEFIRKHYGTVPDSFFDIERNEETILLDILLVENQIPFFILHELFNLATGSGCSCNGISCKLRDLIFGLLPPQIFWKQPEIPCRKIHHVLHFYYLCMVPHPGSMRQAGKSPSLKNTKYDGKVTLRGIEQDKNMKARHYSAKRDKPLAIPSVTELHEAGVRFKRKRNPRYLFDITFEDGVMEIPELYIDDLHCVLLANLLAFEQTSYGPREIVSHFVSFLDNLIDTKLDVSRLEYHHILINMIGSEAEAANYINQLGKWNLVEHSDEYKSFIIKVQRYATSLWPRYRSTLMRDYFINPWTTISVIAAIILLGLTFCQTYYTIYSSTSSNN</sequence>
<dbReference type="InterPro" id="IPR004158">
    <property type="entry name" value="DUF247_pln"/>
</dbReference>
<dbReference type="EMBL" id="SWLB01000001">
    <property type="protein sequence ID" value="KAF3341728.1"/>
    <property type="molecule type" value="Genomic_DNA"/>
</dbReference>
<accession>A0A833VZD4</accession>
<comment type="caution">
    <text evidence="2">The sequence shown here is derived from an EMBL/GenBank/DDBJ whole genome shotgun (WGS) entry which is preliminary data.</text>
</comment>
<protein>
    <submittedName>
        <fullName evidence="2">Uncharacterized protein</fullName>
    </submittedName>
</protein>
<name>A0A833VZD4_9POAL</name>
<evidence type="ECO:0000313" key="3">
    <source>
        <dbReference type="Proteomes" id="UP000623129"/>
    </source>
</evidence>
<feature type="transmembrane region" description="Helical" evidence="1">
    <location>
        <begin position="402"/>
        <end position="428"/>
    </location>
</feature>
<dbReference type="AlphaFoldDB" id="A0A833VZD4"/>
<dbReference type="Pfam" id="PF03140">
    <property type="entry name" value="DUF247"/>
    <property type="match status" value="1"/>
</dbReference>
<gene>
    <name evidence="2" type="ORF">FCM35_KLT00366</name>
</gene>
<dbReference type="PANTHER" id="PTHR31170:SF25">
    <property type="entry name" value="BNAA09G04570D PROTEIN"/>
    <property type="match status" value="1"/>
</dbReference>
<dbReference type="Proteomes" id="UP000623129">
    <property type="component" value="Unassembled WGS sequence"/>
</dbReference>
<evidence type="ECO:0000256" key="1">
    <source>
        <dbReference type="SAM" id="Phobius"/>
    </source>
</evidence>
<keyword evidence="1" id="KW-0812">Transmembrane</keyword>
<reference evidence="2" key="1">
    <citation type="submission" date="2020-01" db="EMBL/GenBank/DDBJ databases">
        <title>Genome sequence of Kobresia littledalei, the first chromosome-level genome in the family Cyperaceae.</title>
        <authorList>
            <person name="Qu G."/>
        </authorList>
    </citation>
    <scope>NUCLEOTIDE SEQUENCE</scope>
    <source>
        <strain evidence="2">C.B.Clarke</strain>
        <tissue evidence="2">Leaf</tissue>
    </source>
</reference>
<keyword evidence="1" id="KW-1133">Transmembrane helix</keyword>
<dbReference type="PANTHER" id="PTHR31170">
    <property type="entry name" value="BNAC04G53230D PROTEIN"/>
    <property type="match status" value="1"/>
</dbReference>
<organism evidence="2 3">
    <name type="scientific">Carex littledalei</name>
    <dbReference type="NCBI Taxonomy" id="544730"/>
    <lineage>
        <taxon>Eukaryota</taxon>
        <taxon>Viridiplantae</taxon>
        <taxon>Streptophyta</taxon>
        <taxon>Embryophyta</taxon>
        <taxon>Tracheophyta</taxon>
        <taxon>Spermatophyta</taxon>
        <taxon>Magnoliopsida</taxon>
        <taxon>Liliopsida</taxon>
        <taxon>Poales</taxon>
        <taxon>Cyperaceae</taxon>
        <taxon>Cyperoideae</taxon>
        <taxon>Cariceae</taxon>
        <taxon>Carex</taxon>
        <taxon>Carex subgen. Euthyceras</taxon>
    </lineage>
</organism>
<proteinExistence type="predicted"/>
<dbReference type="OrthoDB" id="771233at2759"/>